<name>A0A081PA86_9BACL</name>
<dbReference type="Gene3D" id="3.40.30.10">
    <property type="entry name" value="Glutaredoxin"/>
    <property type="match status" value="1"/>
</dbReference>
<evidence type="ECO:0000256" key="9">
    <source>
        <dbReference type="PIRSR" id="PIRSR000077-4"/>
    </source>
</evidence>
<dbReference type="OrthoDB" id="9790390at2"/>
<dbReference type="SUPFAM" id="SSF52833">
    <property type="entry name" value="Thioredoxin-like"/>
    <property type="match status" value="1"/>
</dbReference>
<comment type="similarity">
    <text evidence="1 8">Belongs to the thioredoxin family.</text>
</comment>
<dbReference type="FunFam" id="3.40.30.10:FF:000001">
    <property type="entry name" value="Thioredoxin"/>
    <property type="match status" value="1"/>
</dbReference>
<keyword evidence="4" id="KW-0249">Electron transport</keyword>
<evidence type="ECO:0000313" key="11">
    <source>
        <dbReference type="EMBL" id="KEQ27609.1"/>
    </source>
</evidence>
<dbReference type="GO" id="GO:0015035">
    <property type="term" value="F:protein-disulfide reductase activity"/>
    <property type="evidence" value="ECO:0007669"/>
    <property type="project" value="UniProtKB-UniRule"/>
</dbReference>
<dbReference type="PANTHER" id="PTHR45663:SF11">
    <property type="entry name" value="GEO12009P1"/>
    <property type="match status" value="1"/>
</dbReference>
<dbReference type="InterPro" id="IPR013766">
    <property type="entry name" value="Thioredoxin_domain"/>
</dbReference>
<organism evidence="11 12">
    <name type="scientific">Paenibacillus tyrfis</name>
    <dbReference type="NCBI Taxonomy" id="1501230"/>
    <lineage>
        <taxon>Bacteria</taxon>
        <taxon>Bacillati</taxon>
        <taxon>Bacillota</taxon>
        <taxon>Bacilli</taxon>
        <taxon>Bacillales</taxon>
        <taxon>Paenibacillaceae</taxon>
        <taxon>Paenibacillus</taxon>
    </lineage>
</organism>
<dbReference type="EMBL" id="JNVM01000002">
    <property type="protein sequence ID" value="KEQ27609.1"/>
    <property type="molecule type" value="Genomic_DNA"/>
</dbReference>
<evidence type="ECO:0000256" key="7">
    <source>
        <dbReference type="NCBIfam" id="TIGR01068"/>
    </source>
</evidence>
<dbReference type="InterPro" id="IPR005746">
    <property type="entry name" value="Thioredoxin"/>
</dbReference>
<evidence type="ECO:0000256" key="6">
    <source>
        <dbReference type="ARBA" id="ARBA00023284"/>
    </source>
</evidence>
<evidence type="ECO:0000256" key="2">
    <source>
        <dbReference type="ARBA" id="ARBA00020570"/>
    </source>
</evidence>
<dbReference type="Pfam" id="PF00085">
    <property type="entry name" value="Thioredoxin"/>
    <property type="match status" value="1"/>
</dbReference>
<dbReference type="GO" id="GO:0045454">
    <property type="term" value="P:cell redox homeostasis"/>
    <property type="evidence" value="ECO:0007669"/>
    <property type="project" value="TreeGrafter"/>
</dbReference>
<evidence type="ECO:0000256" key="1">
    <source>
        <dbReference type="ARBA" id="ARBA00008987"/>
    </source>
</evidence>
<dbReference type="AlphaFoldDB" id="A0A081PA86"/>
<proteinExistence type="inferred from homology"/>
<sequence length="106" mass="11933">MTICHTTDTTFTNDLKNDGLTLVNFWATWCAPCRFFGTILEAFDREHNSDVRILKVNVDEEANTAAQFGVMSIPTTILFKNGEPVDKIVGAIPVEELKKFIDSHKK</sequence>
<keyword evidence="6 9" id="KW-0676">Redox-active center</keyword>
<keyword evidence="12" id="KW-1185">Reference proteome</keyword>
<feature type="domain" description="Thioredoxin" evidence="10">
    <location>
        <begin position="1"/>
        <end position="106"/>
    </location>
</feature>
<reference evidence="11 12" key="1">
    <citation type="submission" date="2014-06" db="EMBL/GenBank/DDBJ databases">
        <title>Draft genome sequence of Paenibacillus sp. MSt1.</title>
        <authorList>
            <person name="Aw Y.K."/>
            <person name="Ong K.S."/>
            <person name="Gan H.M."/>
            <person name="Lee S.M."/>
        </authorList>
    </citation>
    <scope>NUCLEOTIDE SEQUENCE [LARGE SCALE GENOMIC DNA]</scope>
    <source>
        <strain evidence="11 12">MSt1</strain>
    </source>
</reference>
<dbReference type="eggNOG" id="COG3118">
    <property type="taxonomic scope" value="Bacteria"/>
</dbReference>
<dbReference type="Proteomes" id="UP000028123">
    <property type="component" value="Unassembled WGS sequence"/>
</dbReference>
<dbReference type="NCBIfam" id="TIGR01068">
    <property type="entry name" value="thioredoxin"/>
    <property type="match status" value="1"/>
</dbReference>
<feature type="disulfide bond" description="Redox-active" evidence="9">
    <location>
        <begin position="30"/>
        <end position="33"/>
    </location>
</feature>
<keyword evidence="5 9" id="KW-1015">Disulfide bond</keyword>
<dbReference type="InterPro" id="IPR036249">
    <property type="entry name" value="Thioredoxin-like_sf"/>
</dbReference>
<keyword evidence="3" id="KW-0813">Transport</keyword>
<evidence type="ECO:0000256" key="5">
    <source>
        <dbReference type="ARBA" id="ARBA00023157"/>
    </source>
</evidence>
<dbReference type="PIRSF" id="PIRSF000077">
    <property type="entry name" value="Thioredoxin"/>
    <property type="match status" value="1"/>
</dbReference>
<comment type="caution">
    <text evidence="11">The sequence shown here is derived from an EMBL/GenBank/DDBJ whole genome shotgun (WGS) entry which is preliminary data.</text>
</comment>
<evidence type="ECO:0000256" key="3">
    <source>
        <dbReference type="ARBA" id="ARBA00022448"/>
    </source>
</evidence>
<dbReference type="PROSITE" id="PS00194">
    <property type="entry name" value="THIOREDOXIN_1"/>
    <property type="match status" value="1"/>
</dbReference>
<dbReference type="PANTHER" id="PTHR45663">
    <property type="entry name" value="GEO12009P1"/>
    <property type="match status" value="1"/>
</dbReference>
<evidence type="ECO:0000256" key="8">
    <source>
        <dbReference type="PIRNR" id="PIRNR000077"/>
    </source>
</evidence>
<accession>A0A081PA86</accession>
<dbReference type="RefSeq" id="WP_036675363.1">
    <property type="nucleotide sequence ID" value="NZ_JNVM01000002.1"/>
</dbReference>
<dbReference type="CDD" id="cd02947">
    <property type="entry name" value="TRX_family"/>
    <property type="match status" value="1"/>
</dbReference>
<protein>
    <recommendedName>
        <fullName evidence="2 7">Thioredoxin</fullName>
    </recommendedName>
</protein>
<dbReference type="GO" id="GO:0005829">
    <property type="term" value="C:cytosol"/>
    <property type="evidence" value="ECO:0007669"/>
    <property type="project" value="TreeGrafter"/>
</dbReference>
<gene>
    <name evidence="11" type="ORF">ET33_13010</name>
</gene>
<evidence type="ECO:0000256" key="4">
    <source>
        <dbReference type="ARBA" id="ARBA00022982"/>
    </source>
</evidence>
<dbReference type="PROSITE" id="PS51352">
    <property type="entry name" value="THIOREDOXIN_2"/>
    <property type="match status" value="1"/>
</dbReference>
<dbReference type="PRINTS" id="PR00421">
    <property type="entry name" value="THIOREDOXIN"/>
</dbReference>
<dbReference type="InterPro" id="IPR017937">
    <property type="entry name" value="Thioredoxin_CS"/>
</dbReference>
<evidence type="ECO:0000313" key="12">
    <source>
        <dbReference type="Proteomes" id="UP000028123"/>
    </source>
</evidence>
<evidence type="ECO:0000259" key="10">
    <source>
        <dbReference type="PROSITE" id="PS51352"/>
    </source>
</evidence>